<dbReference type="CTD" id="434197"/>
<dbReference type="PANTHER" id="PTHR22442">
    <property type="match status" value="1"/>
</dbReference>
<name>A0A6P8PMN2_GEOSA</name>
<accession>A0A6P8PMN2</accession>
<gene>
    <name evidence="2" type="primary">FAM169B</name>
</gene>
<dbReference type="InterPro" id="IPR029625">
    <property type="entry name" value="FAM169"/>
</dbReference>
<dbReference type="RefSeq" id="XP_033776786.1">
    <property type="nucleotide sequence ID" value="XM_033920895.1"/>
</dbReference>
<reference evidence="2" key="1">
    <citation type="submission" date="2025-08" db="UniProtKB">
        <authorList>
            <consortium name="RefSeq"/>
        </authorList>
    </citation>
    <scope>IDENTIFICATION</scope>
</reference>
<proteinExistence type="predicted"/>
<protein>
    <submittedName>
        <fullName evidence="2">Protein FAM169B isoform X2</fullName>
    </submittedName>
</protein>
<keyword evidence="1" id="KW-1185">Reference proteome</keyword>
<organism evidence="1 2">
    <name type="scientific">Geotrypetes seraphini</name>
    <name type="common">Gaboon caecilian</name>
    <name type="synonym">Caecilia seraphini</name>
    <dbReference type="NCBI Taxonomy" id="260995"/>
    <lineage>
        <taxon>Eukaryota</taxon>
        <taxon>Metazoa</taxon>
        <taxon>Chordata</taxon>
        <taxon>Craniata</taxon>
        <taxon>Vertebrata</taxon>
        <taxon>Euteleostomi</taxon>
        <taxon>Amphibia</taxon>
        <taxon>Gymnophiona</taxon>
        <taxon>Geotrypetes</taxon>
    </lineage>
</organism>
<evidence type="ECO:0000313" key="2">
    <source>
        <dbReference type="RefSeq" id="XP_033776786.1"/>
    </source>
</evidence>
<dbReference type="AlphaFoldDB" id="A0A6P8PMN2"/>
<sequence length="306" mass="34321">MEGAGGRRRSGPPYPVDVSAQEGASGFWVATNAYYSKLVQQRESSTEIFSISDEEKVKIEESNISRLPLYQEDSEHRILVLVNPKDKAKVLAAYVKNSWWGTEDILKTSDPSREGVIQVDSFEERVVLFVLNCLIFGTLERSPSEDGSTFFVPHSAEEYAKIFWQAGQAVGFYTVKRKGNLCDDCSSLCYLLPVLDTIFVRKKCRKRGLGMRMLWDFCQSFSDESVLGISCPLSAAMYQGFNHSYFAQTDTTDGGPFWIKMAAAPFGFLGLWLLLPWPLRRSAKGRGSLAGPFVPAKTCDRMLPRK</sequence>
<dbReference type="PANTHER" id="PTHR22442:SF4">
    <property type="entry name" value="PROTEIN FAM169BP"/>
    <property type="match status" value="1"/>
</dbReference>
<dbReference type="Proteomes" id="UP000515159">
    <property type="component" value="Chromosome 14"/>
</dbReference>
<dbReference type="GeneID" id="117348592"/>
<evidence type="ECO:0000313" key="1">
    <source>
        <dbReference type="Proteomes" id="UP000515159"/>
    </source>
</evidence>